<dbReference type="PROSITE" id="PS50110">
    <property type="entry name" value="RESPONSE_REGULATORY"/>
    <property type="match status" value="1"/>
</dbReference>
<protein>
    <recommendedName>
        <fullName evidence="3">Response regulatory domain-containing protein</fullName>
    </recommendedName>
</protein>
<dbReference type="Gene3D" id="3.40.50.2300">
    <property type="match status" value="1"/>
</dbReference>
<evidence type="ECO:0000313" key="4">
    <source>
        <dbReference type="EMBL" id="OGG72588.1"/>
    </source>
</evidence>
<name>A0A1F6EG11_9BACT</name>
<dbReference type="InterPro" id="IPR001789">
    <property type="entry name" value="Sig_transdc_resp-reg_receiver"/>
</dbReference>
<dbReference type="InterPro" id="IPR050595">
    <property type="entry name" value="Bact_response_regulator"/>
</dbReference>
<dbReference type="InterPro" id="IPR011006">
    <property type="entry name" value="CheY-like_superfamily"/>
</dbReference>
<dbReference type="SMART" id="SM00448">
    <property type="entry name" value="REC"/>
    <property type="match status" value="1"/>
</dbReference>
<dbReference type="CDD" id="cd00156">
    <property type="entry name" value="REC"/>
    <property type="match status" value="1"/>
</dbReference>
<evidence type="ECO:0000313" key="5">
    <source>
        <dbReference type="Proteomes" id="UP000177306"/>
    </source>
</evidence>
<dbReference type="PANTHER" id="PTHR44591">
    <property type="entry name" value="STRESS RESPONSE REGULATOR PROTEIN 1"/>
    <property type="match status" value="1"/>
</dbReference>
<gene>
    <name evidence="4" type="ORF">A3A38_02860</name>
</gene>
<dbReference type="EMBL" id="MFLY01000038">
    <property type="protein sequence ID" value="OGG72588.1"/>
    <property type="molecule type" value="Genomic_DNA"/>
</dbReference>
<dbReference type="GO" id="GO:0000160">
    <property type="term" value="P:phosphorelay signal transduction system"/>
    <property type="evidence" value="ECO:0007669"/>
    <property type="project" value="InterPro"/>
</dbReference>
<dbReference type="SUPFAM" id="SSF52172">
    <property type="entry name" value="CheY-like"/>
    <property type="match status" value="1"/>
</dbReference>
<comment type="caution">
    <text evidence="4">The sequence shown here is derived from an EMBL/GenBank/DDBJ whole genome shotgun (WGS) entry which is preliminary data.</text>
</comment>
<accession>A0A1F6EG11</accession>
<keyword evidence="1 2" id="KW-0597">Phosphoprotein</keyword>
<sequence length="137" mass="14912">MNTQDKNQDNQKIKILITDDDQFLLDMYAMKFTERGYEVVRAASGEEALAALQAGGSTYAALLLDLVMPGMDGFGLLARLREEKIAPSCRVIVLSNLGEPSDVEKARQYGIDGYIIKASATPSEVVEKVEAILGNAK</sequence>
<dbReference type="Proteomes" id="UP000177306">
    <property type="component" value="Unassembled WGS sequence"/>
</dbReference>
<feature type="modified residue" description="4-aspartylphosphate" evidence="2">
    <location>
        <position position="65"/>
    </location>
</feature>
<proteinExistence type="predicted"/>
<reference evidence="4 5" key="1">
    <citation type="journal article" date="2016" name="Nat. Commun.">
        <title>Thousands of microbial genomes shed light on interconnected biogeochemical processes in an aquifer system.</title>
        <authorList>
            <person name="Anantharaman K."/>
            <person name="Brown C.T."/>
            <person name="Hug L.A."/>
            <person name="Sharon I."/>
            <person name="Castelle C.J."/>
            <person name="Probst A.J."/>
            <person name="Thomas B.C."/>
            <person name="Singh A."/>
            <person name="Wilkins M.J."/>
            <person name="Karaoz U."/>
            <person name="Brodie E.L."/>
            <person name="Williams K.H."/>
            <person name="Hubbard S.S."/>
            <person name="Banfield J.F."/>
        </authorList>
    </citation>
    <scope>NUCLEOTIDE SEQUENCE [LARGE SCALE GENOMIC DNA]</scope>
</reference>
<evidence type="ECO:0000256" key="1">
    <source>
        <dbReference type="ARBA" id="ARBA00022553"/>
    </source>
</evidence>
<organism evidence="4 5">
    <name type="scientific">Candidatus Kaiserbacteria bacterium RIFCSPLOWO2_01_FULL_53_17</name>
    <dbReference type="NCBI Taxonomy" id="1798511"/>
    <lineage>
        <taxon>Bacteria</taxon>
        <taxon>Candidatus Kaiseribacteriota</taxon>
    </lineage>
</organism>
<evidence type="ECO:0000256" key="2">
    <source>
        <dbReference type="PROSITE-ProRule" id="PRU00169"/>
    </source>
</evidence>
<dbReference type="PANTHER" id="PTHR44591:SF3">
    <property type="entry name" value="RESPONSE REGULATORY DOMAIN-CONTAINING PROTEIN"/>
    <property type="match status" value="1"/>
</dbReference>
<dbReference type="Pfam" id="PF00072">
    <property type="entry name" value="Response_reg"/>
    <property type="match status" value="1"/>
</dbReference>
<feature type="domain" description="Response regulatory" evidence="3">
    <location>
        <begin position="14"/>
        <end position="132"/>
    </location>
</feature>
<dbReference type="AlphaFoldDB" id="A0A1F6EG11"/>
<evidence type="ECO:0000259" key="3">
    <source>
        <dbReference type="PROSITE" id="PS50110"/>
    </source>
</evidence>